<comment type="caution">
    <text evidence="1">The sequence shown here is derived from an EMBL/GenBank/DDBJ whole genome shotgun (WGS) entry which is preliminary data.</text>
</comment>
<sequence>MGLDQQQIYKAIFEPKSKNNALYKRLKDDLGFMPSKPKLAKDIADLISDYNLVHDLDFIDNEVVKFIKFLEIRATEIQLIRVCVAPLITTRSVGQAQATIISKYYER</sequence>
<protein>
    <submittedName>
        <fullName evidence="1">Uncharacterized protein</fullName>
    </submittedName>
</protein>
<accession>A0ABQ4PRV9</accession>
<dbReference type="EMBL" id="BPEY01000205">
    <property type="protein sequence ID" value="GIU52601.1"/>
    <property type="molecule type" value="Genomic_DNA"/>
</dbReference>
<proteinExistence type="predicted"/>
<dbReference type="Proteomes" id="UP000887104">
    <property type="component" value="Unassembled WGS sequence"/>
</dbReference>
<keyword evidence="2" id="KW-1185">Reference proteome</keyword>
<gene>
    <name evidence="1" type="ORF">TUM4438_45700</name>
</gene>
<evidence type="ECO:0000313" key="2">
    <source>
        <dbReference type="Proteomes" id="UP000887104"/>
    </source>
</evidence>
<reference evidence="1" key="1">
    <citation type="submission" date="2021-05" db="EMBL/GenBank/DDBJ databases">
        <title>Molecular characterization for Shewanella algae harboring chromosomal blaOXA-55-like strains isolated from clinical and environment sample.</title>
        <authorList>
            <person name="Ohama Y."/>
            <person name="Aoki K."/>
            <person name="Harada S."/>
            <person name="Moriya K."/>
            <person name="Ishii Y."/>
            <person name="Tateda K."/>
        </authorList>
    </citation>
    <scope>NUCLEOTIDE SEQUENCE</scope>
    <source>
        <strain evidence="1">JCM 11563</strain>
    </source>
</reference>
<name>A0ABQ4PRV9_9GAMM</name>
<evidence type="ECO:0000313" key="1">
    <source>
        <dbReference type="EMBL" id="GIU52601.1"/>
    </source>
</evidence>
<organism evidence="1 2">
    <name type="scientific">Shewanella sairae</name>
    <dbReference type="NCBI Taxonomy" id="190310"/>
    <lineage>
        <taxon>Bacteria</taxon>
        <taxon>Pseudomonadati</taxon>
        <taxon>Pseudomonadota</taxon>
        <taxon>Gammaproteobacteria</taxon>
        <taxon>Alteromonadales</taxon>
        <taxon>Shewanellaceae</taxon>
        <taxon>Shewanella</taxon>
    </lineage>
</organism>
<dbReference type="RefSeq" id="WP_220783545.1">
    <property type="nucleotide sequence ID" value="NZ_BPEY01000205.1"/>
</dbReference>